<comment type="caution">
    <text evidence="2">The sequence shown here is derived from an EMBL/GenBank/DDBJ whole genome shotgun (WGS) entry which is preliminary data.</text>
</comment>
<feature type="region of interest" description="Disordered" evidence="1">
    <location>
        <begin position="1"/>
        <end position="109"/>
    </location>
</feature>
<organism evidence="2 3">
    <name type="scientific">Streptomyces synnematoformans</name>
    <dbReference type="NCBI Taxonomy" id="415721"/>
    <lineage>
        <taxon>Bacteria</taxon>
        <taxon>Bacillati</taxon>
        <taxon>Actinomycetota</taxon>
        <taxon>Actinomycetes</taxon>
        <taxon>Kitasatosporales</taxon>
        <taxon>Streptomycetaceae</taxon>
        <taxon>Streptomyces</taxon>
    </lineage>
</organism>
<protein>
    <submittedName>
        <fullName evidence="2">Uncharacterized protein</fullName>
    </submittedName>
</protein>
<name>A0ABP5JUM9_9ACTN</name>
<dbReference type="Proteomes" id="UP001500443">
    <property type="component" value="Unassembled WGS sequence"/>
</dbReference>
<evidence type="ECO:0000313" key="3">
    <source>
        <dbReference type="Proteomes" id="UP001500443"/>
    </source>
</evidence>
<gene>
    <name evidence="2" type="ORF">GCM10009802_23610</name>
</gene>
<dbReference type="EMBL" id="BAAAPF010000054">
    <property type="protein sequence ID" value="GAA2120710.1"/>
    <property type="molecule type" value="Genomic_DNA"/>
</dbReference>
<evidence type="ECO:0000313" key="2">
    <source>
        <dbReference type="EMBL" id="GAA2120710.1"/>
    </source>
</evidence>
<proteinExistence type="predicted"/>
<accession>A0ABP5JUM9</accession>
<evidence type="ECO:0000256" key="1">
    <source>
        <dbReference type="SAM" id="MobiDB-lite"/>
    </source>
</evidence>
<sequence length="109" mass="11704">MSPAGYRSRSREAACSTVTPPPTPVPGPARRCPATSLATAAGHDKNAREQTGRNNGGEVVRFRAPPRGRRAHAMMGPPTPYRPFEPARESPGASLSRRSHRAPKEQVLP</sequence>
<keyword evidence="3" id="KW-1185">Reference proteome</keyword>
<feature type="compositionally biased region" description="Basic and acidic residues" evidence="1">
    <location>
        <begin position="42"/>
        <end position="51"/>
    </location>
</feature>
<reference evidence="3" key="1">
    <citation type="journal article" date="2019" name="Int. J. Syst. Evol. Microbiol.">
        <title>The Global Catalogue of Microorganisms (GCM) 10K type strain sequencing project: providing services to taxonomists for standard genome sequencing and annotation.</title>
        <authorList>
            <consortium name="The Broad Institute Genomics Platform"/>
            <consortium name="The Broad Institute Genome Sequencing Center for Infectious Disease"/>
            <person name="Wu L."/>
            <person name="Ma J."/>
        </authorList>
    </citation>
    <scope>NUCLEOTIDE SEQUENCE [LARGE SCALE GENOMIC DNA]</scope>
    <source>
        <strain evidence="3">JCM 15481</strain>
    </source>
</reference>